<dbReference type="Proteomes" id="UP001486888">
    <property type="component" value="Chromosome"/>
</dbReference>
<name>A0AAU6WA45_9MICC</name>
<feature type="compositionally biased region" description="Basic and acidic residues" evidence="1">
    <location>
        <begin position="18"/>
        <end position="43"/>
    </location>
</feature>
<reference evidence="2 3" key="1">
    <citation type="submission" date="2023-05" db="EMBL/GenBank/DDBJ databases">
        <title>Glutamicibacter sp. B1, complete genome.</title>
        <authorList>
            <person name="Long Y.H."/>
            <person name="Fang T."/>
            <person name="Li X.Y."/>
        </authorList>
    </citation>
    <scope>NUCLEOTIDE SEQUENCE [LARGE SCALE GENOMIC DNA]</scope>
    <source>
        <strain evidence="2 3">B1</strain>
    </source>
</reference>
<dbReference type="RefSeq" id="WP_345469410.1">
    <property type="nucleotide sequence ID" value="NZ_CP125942.1"/>
</dbReference>
<feature type="compositionally biased region" description="Polar residues" evidence="1">
    <location>
        <begin position="1"/>
        <end position="14"/>
    </location>
</feature>
<dbReference type="KEGG" id="gey:QMQ05_09105"/>
<dbReference type="EMBL" id="CP125942">
    <property type="protein sequence ID" value="XAO44541.1"/>
    <property type="molecule type" value="Genomic_DNA"/>
</dbReference>
<gene>
    <name evidence="2" type="ORF">QMQ05_09105</name>
</gene>
<accession>A0AAU6WA45</accession>
<protein>
    <submittedName>
        <fullName evidence="2">Uncharacterized protein</fullName>
    </submittedName>
</protein>
<evidence type="ECO:0000313" key="2">
    <source>
        <dbReference type="EMBL" id="XAO44541.1"/>
    </source>
</evidence>
<sequence>MPQKHSSMDGQNRPSSRHQVEQRTDEQLDYFTEKRRREAEPRKLIRPSPSKPKTDEDKS</sequence>
<dbReference type="AlphaFoldDB" id="A0AAU6WA45"/>
<evidence type="ECO:0000313" key="3">
    <source>
        <dbReference type="Proteomes" id="UP001486888"/>
    </source>
</evidence>
<organism evidence="2 3">
    <name type="scientific">Glutamicibacter ectropisis</name>
    <dbReference type="NCBI Taxonomy" id="3046593"/>
    <lineage>
        <taxon>Bacteria</taxon>
        <taxon>Bacillati</taxon>
        <taxon>Actinomycetota</taxon>
        <taxon>Actinomycetes</taxon>
        <taxon>Micrococcales</taxon>
        <taxon>Micrococcaceae</taxon>
        <taxon>Glutamicibacter</taxon>
    </lineage>
</organism>
<feature type="region of interest" description="Disordered" evidence="1">
    <location>
        <begin position="1"/>
        <end position="59"/>
    </location>
</feature>
<proteinExistence type="predicted"/>
<evidence type="ECO:0000256" key="1">
    <source>
        <dbReference type="SAM" id="MobiDB-lite"/>
    </source>
</evidence>
<keyword evidence="3" id="KW-1185">Reference proteome</keyword>